<evidence type="ECO:0000256" key="1">
    <source>
        <dbReference type="SAM" id="MobiDB-lite"/>
    </source>
</evidence>
<dbReference type="InParanoid" id="A0A482WMB5"/>
<feature type="compositionally biased region" description="Basic and acidic residues" evidence="1">
    <location>
        <begin position="11"/>
        <end position="45"/>
    </location>
</feature>
<gene>
    <name evidence="2" type="ORF">LSTR_LSTR008643</name>
</gene>
<evidence type="ECO:0000313" key="2">
    <source>
        <dbReference type="EMBL" id="RZF34618.1"/>
    </source>
</evidence>
<dbReference type="EMBL" id="QKKF02030869">
    <property type="protein sequence ID" value="RZF34618.1"/>
    <property type="molecule type" value="Genomic_DNA"/>
</dbReference>
<dbReference type="Proteomes" id="UP000291343">
    <property type="component" value="Unassembled WGS sequence"/>
</dbReference>
<protein>
    <submittedName>
        <fullName evidence="2">Uncharacterized protein</fullName>
    </submittedName>
</protein>
<feature type="compositionally biased region" description="Polar residues" evidence="1">
    <location>
        <begin position="103"/>
        <end position="113"/>
    </location>
</feature>
<dbReference type="AlphaFoldDB" id="A0A482WMB5"/>
<sequence>MVQFQRNSVYRYDDSKKSEAEKSETEWMEKEKIKIQDKDIKKTGPVEHLSSCGQGSPRPPVSPRGSSRGGGVVTISIDMKPHPHAAKRQGEEERSRLKLSQVHALSSRLTEAT</sequence>
<proteinExistence type="predicted"/>
<keyword evidence="3" id="KW-1185">Reference proteome</keyword>
<reference evidence="2 3" key="1">
    <citation type="journal article" date="2017" name="Gigascience">
        <title>Genome sequence of the small brown planthopper, Laodelphax striatellus.</title>
        <authorList>
            <person name="Zhu J."/>
            <person name="Jiang F."/>
            <person name="Wang X."/>
            <person name="Yang P."/>
            <person name="Bao Y."/>
            <person name="Zhao W."/>
            <person name="Wang W."/>
            <person name="Lu H."/>
            <person name="Wang Q."/>
            <person name="Cui N."/>
            <person name="Li J."/>
            <person name="Chen X."/>
            <person name="Luo L."/>
            <person name="Yu J."/>
            <person name="Kang L."/>
            <person name="Cui F."/>
        </authorList>
    </citation>
    <scope>NUCLEOTIDE SEQUENCE [LARGE SCALE GENOMIC DNA]</scope>
    <source>
        <strain evidence="2">Lst14</strain>
    </source>
</reference>
<feature type="region of interest" description="Disordered" evidence="1">
    <location>
        <begin position="1"/>
        <end position="113"/>
    </location>
</feature>
<comment type="caution">
    <text evidence="2">The sequence shown here is derived from an EMBL/GenBank/DDBJ whole genome shotgun (WGS) entry which is preliminary data.</text>
</comment>
<organism evidence="2 3">
    <name type="scientific">Laodelphax striatellus</name>
    <name type="common">Small brown planthopper</name>
    <name type="synonym">Delphax striatella</name>
    <dbReference type="NCBI Taxonomy" id="195883"/>
    <lineage>
        <taxon>Eukaryota</taxon>
        <taxon>Metazoa</taxon>
        <taxon>Ecdysozoa</taxon>
        <taxon>Arthropoda</taxon>
        <taxon>Hexapoda</taxon>
        <taxon>Insecta</taxon>
        <taxon>Pterygota</taxon>
        <taxon>Neoptera</taxon>
        <taxon>Paraneoptera</taxon>
        <taxon>Hemiptera</taxon>
        <taxon>Auchenorrhyncha</taxon>
        <taxon>Fulgoroidea</taxon>
        <taxon>Delphacidae</taxon>
        <taxon>Criomorphinae</taxon>
        <taxon>Laodelphax</taxon>
    </lineage>
</organism>
<evidence type="ECO:0000313" key="3">
    <source>
        <dbReference type="Proteomes" id="UP000291343"/>
    </source>
</evidence>
<name>A0A482WMB5_LAOST</name>
<accession>A0A482WMB5</accession>